<keyword evidence="9" id="KW-1208">Phospholipid metabolism</keyword>
<dbReference type="EC" id="1.1.1.261" evidence="10"/>
<dbReference type="PANTHER" id="PTHR43616:SF5">
    <property type="entry name" value="GLYCEROL DEHYDROGENASE 1"/>
    <property type="match status" value="1"/>
</dbReference>
<organism evidence="10 11">
    <name type="scientific">Paenibacillus konkukensis</name>
    <dbReference type="NCBI Taxonomy" id="2020716"/>
    <lineage>
        <taxon>Bacteria</taxon>
        <taxon>Bacillati</taxon>
        <taxon>Bacillota</taxon>
        <taxon>Bacilli</taxon>
        <taxon>Bacillales</taxon>
        <taxon>Paenibacillaceae</taxon>
        <taxon>Paenibacillus</taxon>
    </lineage>
</organism>
<dbReference type="GO" id="GO:0050492">
    <property type="term" value="F:glycerol-1-phosphate dehydrogenase [NAD(P)+] activity"/>
    <property type="evidence" value="ECO:0007669"/>
    <property type="project" value="UniProtKB-EC"/>
</dbReference>
<evidence type="ECO:0000256" key="7">
    <source>
        <dbReference type="ARBA" id="ARBA00023098"/>
    </source>
</evidence>
<keyword evidence="11" id="KW-1185">Reference proteome</keyword>
<evidence type="ECO:0000256" key="2">
    <source>
        <dbReference type="ARBA" id="ARBA00022516"/>
    </source>
</evidence>
<keyword evidence="2" id="KW-0444">Lipid biosynthesis</keyword>
<evidence type="ECO:0000256" key="5">
    <source>
        <dbReference type="ARBA" id="ARBA00023002"/>
    </source>
</evidence>
<evidence type="ECO:0000313" key="11">
    <source>
        <dbReference type="Proteomes" id="UP001057134"/>
    </source>
</evidence>
<dbReference type="InterPro" id="IPR016205">
    <property type="entry name" value="Glycerol_DH"/>
</dbReference>
<dbReference type="Gene3D" id="1.20.1090.10">
    <property type="entry name" value="Dehydroquinate synthase-like - alpha domain"/>
    <property type="match status" value="1"/>
</dbReference>
<dbReference type="PANTHER" id="PTHR43616">
    <property type="entry name" value="GLYCEROL DEHYDROGENASE"/>
    <property type="match status" value="1"/>
</dbReference>
<keyword evidence="7" id="KW-0443">Lipid metabolism</keyword>
<evidence type="ECO:0000256" key="6">
    <source>
        <dbReference type="ARBA" id="ARBA00023027"/>
    </source>
</evidence>
<gene>
    <name evidence="10" type="primary">egsA</name>
    <name evidence="10" type="ORF">SK3146_05347</name>
</gene>
<keyword evidence="1" id="KW-0963">Cytoplasm</keyword>
<evidence type="ECO:0000313" key="10">
    <source>
        <dbReference type="EMBL" id="UQZ86055.1"/>
    </source>
</evidence>
<keyword evidence="3" id="KW-0479">Metal-binding</keyword>
<proteinExistence type="predicted"/>
<protein>
    <submittedName>
        <fullName evidence="10">Glycerol-1-phosphate dehydrogenase [NAD(P)+]</fullName>
        <ecNumber evidence="10">1.1.1.261</ecNumber>
    </submittedName>
</protein>
<dbReference type="SUPFAM" id="SSF56796">
    <property type="entry name" value="Dehydroquinate synthase-like"/>
    <property type="match status" value="1"/>
</dbReference>
<dbReference type="InterPro" id="IPR032837">
    <property type="entry name" value="G1PDH"/>
</dbReference>
<dbReference type="Gene3D" id="3.40.50.1970">
    <property type="match status" value="1"/>
</dbReference>
<evidence type="ECO:0000256" key="1">
    <source>
        <dbReference type="ARBA" id="ARBA00022490"/>
    </source>
</evidence>
<dbReference type="Proteomes" id="UP001057134">
    <property type="component" value="Chromosome"/>
</dbReference>
<keyword evidence="6" id="KW-0520">NAD</keyword>
<keyword evidence="5 10" id="KW-0560">Oxidoreductase</keyword>
<accession>A0ABY4RUU9</accession>
<reference evidence="10" key="2">
    <citation type="journal article" date="2021" name="J Anim Sci Technol">
        <title>Complete genome sequence of Paenibacillus konkukensis sp. nov. SK3146 as a potential probiotic strain.</title>
        <authorList>
            <person name="Jung H.I."/>
            <person name="Park S."/>
            <person name="Niu K.M."/>
            <person name="Lee S.W."/>
            <person name="Kothari D."/>
            <person name="Yi K.J."/>
            <person name="Kim S.K."/>
        </authorList>
    </citation>
    <scope>NUCLEOTIDE SEQUENCE</scope>
    <source>
        <strain evidence="10">SK3146</strain>
    </source>
</reference>
<reference evidence="10" key="1">
    <citation type="submission" date="2018-02" db="EMBL/GenBank/DDBJ databases">
        <authorList>
            <person name="Kim S.-K."/>
            <person name="Jung H.-I."/>
            <person name="Lee S.-W."/>
        </authorList>
    </citation>
    <scope>NUCLEOTIDE SEQUENCE</scope>
    <source>
        <strain evidence="10">SK3146</strain>
    </source>
</reference>
<keyword evidence="8" id="KW-0594">Phospholipid biosynthesis</keyword>
<dbReference type="Pfam" id="PF13685">
    <property type="entry name" value="Fe-ADH_2"/>
    <property type="match status" value="1"/>
</dbReference>
<dbReference type="CDD" id="cd08175">
    <property type="entry name" value="G1PDH"/>
    <property type="match status" value="1"/>
</dbReference>
<sequence>MLEQAGEIQPWLGASFVCGCGQEHTVPIRSVVIERGALAALPPYAAERGYSELLIVADRRTMEAAGEELLQRCKAASLQAQACVLAEDERGELAADERAIVQLMLHMTPGVQAIAAVGSGTIHDIVRFVAHRTGRVFLSVPTAPSVDGFASVGAPLIIGGFKQTIPASAPEAIFADLQLLARAPQAMIAAGFGDMLGKYTALADWQLGRELFGEPYCELAAEMTRQGLALCMDHAEEIAAGTELGVRKLMEGLTLSGISMLLVGHSRPASGGEHHLSHFWEMRFIQQRRRALLHGAKVGVAAVQMAALYEAAAGLTREAAAEAVAARLASGDAPSVERMRAQIEAGYGTIAQQVLAENGLGAAADSAPAASVPAASPQLPQRIAARWDAIREICRSVPSPQELADALRRAGGPAAAEELGIEPELLAESLRVAKYVRNRYTIMRLCEWL</sequence>
<dbReference type="RefSeq" id="WP_249861622.1">
    <property type="nucleotide sequence ID" value="NZ_CP027059.1"/>
</dbReference>
<keyword evidence="4" id="KW-0521">NADP</keyword>
<evidence type="ECO:0000256" key="8">
    <source>
        <dbReference type="ARBA" id="ARBA00023209"/>
    </source>
</evidence>
<evidence type="ECO:0000256" key="3">
    <source>
        <dbReference type="ARBA" id="ARBA00022723"/>
    </source>
</evidence>
<evidence type="ECO:0000256" key="9">
    <source>
        <dbReference type="ARBA" id="ARBA00023264"/>
    </source>
</evidence>
<name>A0ABY4RUU9_9BACL</name>
<evidence type="ECO:0000256" key="4">
    <source>
        <dbReference type="ARBA" id="ARBA00022857"/>
    </source>
</evidence>
<dbReference type="EMBL" id="CP027059">
    <property type="protein sequence ID" value="UQZ86055.1"/>
    <property type="molecule type" value="Genomic_DNA"/>
</dbReference>